<dbReference type="EMBL" id="JARIHO010000005">
    <property type="protein sequence ID" value="KAJ7361352.1"/>
    <property type="molecule type" value="Genomic_DNA"/>
</dbReference>
<protein>
    <recommendedName>
        <fullName evidence="2">DNA (cytosine-5-)-methyltransferase</fullName>
        <ecNumber evidence="2">2.1.1.37</ecNumber>
    </recommendedName>
</protein>
<proteinExistence type="inferred from homology"/>
<dbReference type="Gene3D" id="3.40.50.150">
    <property type="entry name" value="Vaccinia Virus protein VP39"/>
    <property type="match status" value="1"/>
</dbReference>
<keyword evidence="4 8" id="KW-0808">Transferase</keyword>
<dbReference type="PROSITE" id="PS51679">
    <property type="entry name" value="SAM_MT_C5"/>
    <property type="match status" value="1"/>
</dbReference>
<dbReference type="Proteomes" id="UP001218218">
    <property type="component" value="Unassembled WGS sequence"/>
</dbReference>
<dbReference type="PANTHER" id="PTHR10629">
    <property type="entry name" value="CYTOSINE-SPECIFIC METHYLTRANSFERASE"/>
    <property type="match status" value="1"/>
</dbReference>
<evidence type="ECO:0000256" key="7">
    <source>
        <dbReference type="PIRSR" id="PIRSR037404-1"/>
    </source>
</evidence>
<dbReference type="GO" id="GO:0044027">
    <property type="term" value="P:negative regulation of gene expression via chromosomal CpG island methylation"/>
    <property type="evidence" value="ECO:0007669"/>
    <property type="project" value="TreeGrafter"/>
</dbReference>
<comment type="subcellular location">
    <subcellularLocation>
        <location evidence="1">Nucleus</location>
    </subcellularLocation>
</comment>
<dbReference type="SUPFAM" id="SSF53335">
    <property type="entry name" value="S-adenosyl-L-methionine-dependent methyltransferases"/>
    <property type="match status" value="1"/>
</dbReference>
<evidence type="ECO:0000313" key="12">
    <source>
        <dbReference type="Proteomes" id="UP001218218"/>
    </source>
</evidence>
<name>A0AAD7AKR4_9AGAR</name>
<accession>A0AAD7AKR4</accession>
<evidence type="ECO:0000259" key="10">
    <source>
        <dbReference type="Pfam" id="PF12047"/>
    </source>
</evidence>
<dbReference type="AlphaFoldDB" id="A0AAD7AKR4"/>
<dbReference type="InterPro" id="IPR050390">
    <property type="entry name" value="C5-Methyltransferase"/>
</dbReference>
<feature type="region of interest" description="Disordered" evidence="9">
    <location>
        <begin position="272"/>
        <end position="294"/>
    </location>
</feature>
<dbReference type="InterPro" id="IPR043151">
    <property type="entry name" value="BAH_sf"/>
</dbReference>
<keyword evidence="6" id="KW-0539">Nucleus</keyword>
<dbReference type="Pfam" id="PF12047">
    <property type="entry name" value="DNMT1-RFD"/>
    <property type="match status" value="1"/>
</dbReference>
<gene>
    <name evidence="11" type="ORF">DFH08DRAFT_843857</name>
</gene>
<dbReference type="GO" id="GO:0032259">
    <property type="term" value="P:methylation"/>
    <property type="evidence" value="ECO:0007669"/>
    <property type="project" value="UniProtKB-KW"/>
</dbReference>
<evidence type="ECO:0000256" key="1">
    <source>
        <dbReference type="ARBA" id="ARBA00004123"/>
    </source>
</evidence>
<sequence length="1220" mass="138352">MPPRRPTAWEVSFPDEVQLPLEGLQISRPDSASPLKRKSAADETNDALQRANKRALRLPVAYYNYPPGGLIDETAEYIAPGEDPSPDKKPDRVLYNFCIFEPDARNELVSLEVFETSDNNRQFAAVGIVLLNDEDDEDYGQEDGADAIEDIDDAEKEYVRLNNLSLCAFDYFSDDAPVFIETPFATYELRGPSTRYKPYFMDFLTPRRVARAVLMSVLANPQEDLKQFRIAAPQFSKEGLREAIPYLREVLEEHGDVLLKDSPLIKELLTSIPNADRRQRTRPRGRPNPQRTFLGNPDLALLKAESQTHVTPLIAKLATGFFEETLQVVGQRPITATKAEVDAQRSAALRFLKDCIARARAQEQRPAFSFPTARSHYRQSGRYAEEAVIGGETYKAGDFVCVRKGHYRNVPAPVLPVDVPNDAQLADFFWFARIIYFTVDARQAHLQWLEHGSQIILQEMADPQELFLTMLCEDQPIGLIANKISVIHSMDAPRKKNHYFIRQVYSEQDISCTSLDAEEMTQAFRKLPPNNCLPCLRTDAYHADADCDILKESTGEGKAAVGLKYQGHVYHPNDFFLYNGGNGPAQIGYMEGIQVPRSGRASPKIQFTKVGRMGDLEGVQLDQDPCNIYPERHVFLTDEKAEVLVNELVRPIHVYAYDFFLNTAELKKWVYYSPYHFYCSYRLRSPTAESWAQRVEVPKTMYICEFCPSDMYQRDHREPDFDAEHSSHDYQCLDLFGGTGAFSQAFAEGSRGLLKPTHLIEITPSAARTAQKNSPNLVTYCQDANAMLRYFVKSKANHEVEVPCQLWDNKTPVPPPMEPGKVAAVFAGLPCQSHSGLNMYRKAEDRKSNLILTALSFVDFLRPNFFFLENVPGFLKYNLLSEQAGRHRVEGGIEMGGLKLLLRALLDMGYQWRFSLLQAGNYGAPQSRVRFFLVAARHGQPLPDMPQPTHDFGVTNHLRMQLPYNHKPRIAPIRTSRGRAAHASVSIEDAIGDLPLFDWKHPAKKNASAGLKRLIQERKLNHIPVYECDHKKAHCGPEGVAYKHEPQTSYQRQARERPALDLQHYTRCLLPKTVERVVTIPLEAGADFRTLPDSLAEWQFSNPTSSVGRKKYRGGLYGRLDNKAYFPTTVTNMHPTAKQCKVLHPECLRMVTVRELARSQGFPDWFSFVSLNDNVVTLHRQIGNAVPWQVSRALGRELRAALFEKWKKRTPAGEEDVEMG</sequence>
<dbReference type="Pfam" id="PF00145">
    <property type="entry name" value="DNA_methylase"/>
    <property type="match status" value="1"/>
</dbReference>
<dbReference type="Gene3D" id="3.90.120.10">
    <property type="entry name" value="DNA Methylase, subunit A, domain 2"/>
    <property type="match status" value="1"/>
</dbReference>
<dbReference type="PANTHER" id="PTHR10629:SF52">
    <property type="entry name" value="DNA (CYTOSINE-5)-METHYLTRANSFERASE 1"/>
    <property type="match status" value="1"/>
</dbReference>
<organism evidence="11 12">
    <name type="scientific">Mycena albidolilacea</name>
    <dbReference type="NCBI Taxonomy" id="1033008"/>
    <lineage>
        <taxon>Eukaryota</taxon>
        <taxon>Fungi</taxon>
        <taxon>Dikarya</taxon>
        <taxon>Basidiomycota</taxon>
        <taxon>Agaricomycotina</taxon>
        <taxon>Agaricomycetes</taxon>
        <taxon>Agaricomycetidae</taxon>
        <taxon>Agaricales</taxon>
        <taxon>Marasmiineae</taxon>
        <taxon>Mycenaceae</taxon>
        <taxon>Mycena</taxon>
    </lineage>
</organism>
<keyword evidence="12" id="KW-1185">Reference proteome</keyword>
<evidence type="ECO:0000256" key="4">
    <source>
        <dbReference type="ARBA" id="ARBA00022679"/>
    </source>
</evidence>
<evidence type="ECO:0000256" key="9">
    <source>
        <dbReference type="SAM" id="MobiDB-lite"/>
    </source>
</evidence>
<evidence type="ECO:0000313" key="11">
    <source>
        <dbReference type="EMBL" id="KAJ7361352.1"/>
    </source>
</evidence>
<dbReference type="GO" id="GO:0005634">
    <property type="term" value="C:nucleus"/>
    <property type="evidence" value="ECO:0007669"/>
    <property type="project" value="UniProtKB-SubCell"/>
</dbReference>
<feature type="domain" description="RFTS" evidence="10">
    <location>
        <begin position="88"/>
        <end position="225"/>
    </location>
</feature>
<evidence type="ECO:0000256" key="5">
    <source>
        <dbReference type="ARBA" id="ARBA00022691"/>
    </source>
</evidence>
<dbReference type="PRINTS" id="PR00105">
    <property type="entry name" value="C5METTRFRASE"/>
</dbReference>
<evidence type="ECO:0000256" key="8">
    <source>
        <dbReference type="PROSITE-ProRule" id="PRU01016"/>
    </source>
</evidence>
<evidence type="ECO:0000256" key="6">
    <source>
        <dbReference type="ARBA" id="ARBA00023242"/>
    </source>
</evidence>
<dbReference type="InterPro" id="IPR022702">
    <property type="entry name" value="Cytosine_MeTrfase1_RFD"/>
</dbReference>
<reference evidence="11" key="1">
    <citation type="submission" date="2023-03" db="EMBL/GenBank/DDBJ databases">
        <title>Massive genome expansion in bonnet fungi (Mycena s.s.) driven by repeated elements and novel gene families across ecological guilds.</title>
        <authorList>
            <consortium name="Lawrence Berkeley National Laboratory"/>
            <person name="Harder C.B."/>
            <person name="Miyauchi S."/>
            <person name="Viragh M."/>
            <person name="Kuo A."/>
            <person name="Thoen E."/>
            <person name="Andreopoulos B."/>
            <person name="Lu D."/>
            <person name="Skrede I."/>
            <person name="Drula E."/>
            <person name="Henrissat B."/>
            <person name="Morin E."/>
            <person name="Kohler A."/>
            <person name="Barry K."/>
            <person name="LaButti K."/>
            <person name="Morin E."/>
            <person name="Salamov A."/>
            <person name="Lipzen A."/>
            <person name="Mereny Z."/>
            <person name="Hegedus B."/>
            <person name="Baldrian P."/>
            <person name="Stursova M."/>
            <person name="Weitz H."/>
            <person name="Taylor A."/>
            <person name="Grigoriev I.V."/>
            <person name="Nagy L.G."/>
            <person name="Martin F."/>
            <person name="Kauserud H."/>
        </authorList>
    </citation>
    <scope>NUCLEOTIDE SEQUENCE</scope>
    <source>
        <strain evidence="11">CBHHK002</strain>
    </source>
</reference>
<dbReference type="GO" id="GO:0003886">
    <property type="term" value="F:DNA (cytosine-5-)-methyltransferase activity"/>
    <property type="evidence" value="ECO:0007669"/>
    <property type="project" value="UniProtKB-EC"/>
</dbReference>
<evidence type="ECO:0000256" key="3">
    <source>
        <dbReference type="ARBA" id="ARBA00022603"/>
    </source>
</evidence>
<keyword evidence="5 8" id="KW-0949">S-adenosyl-L-methionine</keyword>
<dbReference type="InterPro" id="IPR029063">
    <property type="entry name" value="SAM-dependent_MTases_sf"/>
</dbReference>
<comment type="similarity">
    <text evidence="8">Belongs to the class I-like SAM-binding methyltransferase superfamily. C5-methyltransferase family.</text>
</comment>
<dbReference type="GO" id="GO:0006346">
    <property type="term" value="P:DNA methylation-dependent constitutive heterochromatin formation"/>
    <property type="evidence" value="ECO:0007669"/>
    <property type="project" value="InterPro"/>
</dbReference>
<evidence type="ECO:0000256" key="2">
    <source>
        <dbReference type="ARBA" id="ARBA00011975"/>
    </source>
</evidence>
<dbReference type="GO" id="GO:0003677">
    <property type="term" value="F:DNA binding"/>
    <property type="evidence" value="ECO:0007669"/>
    <property type="project" value="TreeGrafter"/>
</dbReference>
<comment type="caution">
    <text evidence="11">The sequence shown here is derived from an EMBL/GenBank/DDBJ whole genome shotgun (WGS) entry which is preliminary data.</text>
</comment>
<feature type="active site" evidence="7 8">
    <location>
        <position position="831"/>
    </location>
</feature>
<dbReference type="Gene3D" id="2.30.30.490">
    <property type="match status" value="1"/>
</dbReference>
<keyword evidence="3 8" id="KW-0489">Methyltransferase</keyword>
<feature type="region of interest" description="Disordered" evidence="9">
    <location>
        <begin position="20"/>
        <end position="48"/>
    </location>
</feature>
<dbReference type="InterPro" id="IPR001525">
    <property type="entry name" value="C5_MeTfrase"/>
</dbReference>
<dbReference type="EC" id="2.1.1.37" evidence="2"/>